<keyword evidence="7" id="KW-1185">Reference proteome</keyword>
<comment type="caution">
    <text evidence="6">The sequence shown here is derived from an EMBL/GenBank/DDBJ whole genome shotgun (WGS) entry which is preliminary data.</text>
</comment>
<sequence>MADDGGRRAELRQQLLDVGVRMRYDYAWRAGEFGSEVDRLTGASLRFLYIAGTSCSKPLSVRWLADVSTPYPTLAVALEEACKHVNFPYSTDAATEGPTAAFAYLGPTVMGHVATTLPVVGSNTLFFILMGDASCLGPASGEEERLRGLSAFGLGQELAEHMEAHGYKAIRHHVVEFRESAFTETLGAVMDSFSVPQSNLMVHTEKWVVYAPESSAIFTTSDEADAVDDAFWAAEAKGKVCDNCHEAPPKLMRCVRCHRAFYCSKACQKEAWKAKHKAECVPTA</sequence>
<dbReference type="SUPFAM" id="SSF144232">
    <property type="entry name" value="HIT/MYND zinc finger-like"/>
    <property type="match status" value="1"/>
</dbReference>
<evidence type="ECO:0000256" key="4">
    <source>
        <dbReference type="PROSITE-ProRule" id="PRU00134"/>
    </source>
</evidence>
<keyword evidence="2 4" id="KW-0863">Zinc-finger</keyword>
<dbReference type="PROSITE" id="PS50865">
    <property type="entry name" value="ZF_MYND_2"/>
    <property type="match status" value="1"/>
</dbReference>
<name>A0A1V9ZMS5_ACHHY</name>
<dbReference type="Pfam" id="PF01753">
    <property type="entry name" value="zf-MYND"/>
    <property type="match status" value="1"/>
</dbReference>
<dbReference type="PROSITE" id="PS01360">
    <property type="entry name" value="ZF_MYND_1"/>
    <property type="match status" value="1"/>
</dbReference>
<evidence type="ECO:0000313" key="7">
    <source>
        <dbReference type="Proteomes" id="UP000243579"/>
    </source>
</evidence>
<dbReference type="AlphaFoldDB" id="A0A1V9ZMS5"/>
<protein>
    <recommendedName>
        <fullName evidence="5">MYND-type domain-containing protein</fullName>
    </recommendedName>
</protein>
<dbReference type="Gene3D" id="6.10.140.2220">
    <property type="match status" value="1"/>
</dbReference>
<evidence type="ECO:0000256" key="2">
    <source>
        <dbReference type="ARBA" id="ARBA00022771"/>
    </source>
</evidence>
<organism evidence="6 7">
    <name type="scientific">Achlya hypogyna</name>
    <name type="common">Oomycete</name>
    <name type="synonym">Protoachlya hypogyna</name>
    <dbReference type="NCBI Taxonomy" id="1202772"/>
    <lineage>
        <taxon>Eukaryota</taxon>
        <taxon>Sar</taxon>
        <taxon>Stramenopiles</taxon>
        <taxon>Oomycota</taxon>
        <taxon>Saprolegniomycetes</taxon>
        <taxon>Saprolegniales</taxon>
        <taxon>Achlyaceae</taxon>
        <taxon>Achlya</taxon>
    </lineage>
</organism>
<keyword evidence="3" id="KW-0862">Zinc</keyword>
<dbReference type="OrthoDB" id="58802at2759"/>
<proteinExistence type="predicted"/>
<accession>A0A1V9ZMS5</accession>
<dbReference type="InterPro" id="IPR002893">
    <property type="entry name" value="Znf_MYND"/>
</dbReference>
<dbReference type="Proteomes" id="UP000243579">
    <property type="component" value="Unassembled WGS sequence"/>
</dbReference>
<feature type="domain" description="MYND-type" evidence="5">
    <location>
        <begin position="241"/>
        <end position="280"/>
    </location>
</feature>
<dbReference type="STRING" id="1202772.A0A1V9ZMS5"/>
<evidence type="ECO:0000259" key="5">
    <source>
        <dbReference type="PROSITE" id="PS50865"/>
    </source>
</evidence>
<keyword evidence="1" id="KW-0479">Metal-binding</keyword>
<gene>
    <name evidence="6" type="ORF">ACHHYP_07124</name>
</gene>
<dbReference type="EMBL" id="JNBR01000072">
    <property type="protein sequence ID" value="OQR99277.1"/>
    <property type="molecule type" value="Genomic_DNA"/>
</dbReference>
<evidence type="ECO:0000256" key="3">
    <source>
        <dbReference type="ARBA" id="ARBA00022833"/>
    </source>
</evidence>
<dbReference type="GO" id="GO:0008270">
    <property type="term" value="F:zinc ion binding"/>
    <property type="evidence" value="ECO:0007669"/>
    <property type="project" value="UniProtKB-KW"/>
</dbReference>
<reference evidence="6 7" key="1">
    <citation type="journal article" date="2014" name="Genome Biol. Evol.">
        <title>The secreted proteins of Achlya hypogyna and Thraustotheca clavata identify the ancestral oomycete secretome and reveal gene acquisitions by horizontal gene transfer.</title>
        <authorList>
            <person name="Misner I."/>
            <person name="Blouin N."/>
            <person name="Leonard G."/>
            <person name="Richards T.A."/>
            <person name="Lane C.E."/>
        </authorList>
    </citation>
    <scope>NUCLEOTIDE SEQUENCE [LARGE SCALE GENOMIC DNA]</scope>
    <source>
        <strain evidence="6 7">ATCC 48635</strain>
    </source>
</reference>
<evidence type="ECO:0000313" key="6">
    <source>
        <dbReference type="EMBL" id="OQR99277.1"/>
    </source>
</evidence>
<evidence type="ECO:0000256" key="1">
    <source>
        <dbReference type="ARBA" id="ARBA00022723"/>
    </source>
</evidence>